<dbReference type="RefSeq" id="WP_044313996.1">
    <property type="nucleotide sequence ID" value="NZ_JXXD01000015.1"/>
</dbReference>
<feature type="coiled-coil region" evidence="1">
    <location>
        <begin position="163"/>
        <end position="190"/>
    </location>
</feature>
<name>A0A0D7EBQ2_STUST</name>
<evidence type="ECO:0000313" key="3">
    <source>
        <dbReference type="EMBL" id="KIZ38254.1"/>
    </source>
</evidence>
<proteinExistence type="predicted"/>
<gene>
    <name evidence="3" type="ORF">LO50_02390</name>
</gene>
<comment type="caution">
    <text evidence="3">The sequence shown here is derived from an EMBL/GenBank/DDBJ whole genome shotgun (WGS) entry which is preliminary data.</text>
</comment>
<evidence type="ECO:0000313" key="4">
    <source>
        <dbReference type="Proteomes" id="UP000032439"/>
    </source>
</evidence>
<dbReference type="EMBL" id="JXXD01000015">
    <property type="protein sequence ID" value="KIZ38254.1"/>
    <property type="molecule type" value="Genomic_DNA"/>
</dbReference>
<evidence type="ECO:0000256" key="1">
    <source>
        <dbReference type="SAM" id="Coils"/>
    </source>
</evidence>
<evidence type="ECO:0000259" key="2">
    <source>
        <dbReference type="Pfam" id="PF13271"/>
    </source>
</evidence>
<dbReference type="Pfam" id="PF13271">
    <property type="entry name" value="DUF4062"/>
    <property type="match status" value="1"/>
</dbReference>
<keyword evidence="1" id="KW-0175">Coiled coil</keyword>
<feature type="domain" description="DUF4062" evidence="2">
    <location>
        <begin position="6"/>
        <end position="87"/>
    </location>
</feature>
<reference evidence="3 4" key="1">
    <citation type="submission" date="2014-11" db="EMBL/GenBank/DDBJ databases">
        <title>Genomics and ecophysiology of heterotrophic nitrogen fixing bacteria isolated from estuarine surface water.</title>
        <authorList>
            <person name="Bentzon-Tilia M."/>
            <person name="Severin I."/>
            <person name="Hansen L.H."/>
            <person name="Riemann L."/>
        </authorList>
    </citation>
    <scope>NUCLEOTIDE SEQUENCE [LARGE SCALE GENOMIC DNA]</scope>
    <source>
        <strain evidence="3 4">BAL361</strain>
    </source>
</reference>
<dbReference type="PATRIC" id="fig|316.110.peg.1182"/>
<dbReference type="Proteomes" id="UP000032439">
    <property type="component" value="Unassembled WGS sequence"/>
</dbReference>
<accession>A0A0D7EBQ2</accession>
<sequence>MEKRYQVFVSSTYADLKEERQHVTQALMEMDCIPAGMELFPAADEEQWEFIKRVIDDCDYYLLIVGGRYGSTTEEGISYTEKEYEYAVKIGLKVVALLHGKPENIPVGKSDVTPELRAKLDSFREKVSKSRLVRFWSEPAELPGLVALSLSKTIKMFPAIGWVRAKAISNEELLVELNELRKENSSLKADLSKIPKPTEAYAIEDIAGLDDEFELSGTYFNEYGKREWICSISWKEIFSIISPYLSQTPNQEYVKEVLRKEVVFRNGISERSNTLNDQVFQTIAVQLKALGLIETRYTQTVKGGMAMFWSFTPEGERLMVQLRSVRKSNSSKDCAS</sequence>
<protein>
    <recommendedName>
        <fullName evidence="2">DUF4062 domain-containing protein</fullName>
    </recommendedName>
</protein>
<organism evidence="3 4">
    <name type="scientific">Stutzerimonas stutzeri</name>
    <name type="common">Pseudomonas stutzeri</name>
    <dbReference type="NCBI Taxonomy" id="316"/>
    <lineage>
        <taxon>Bacteria</taxon>
        <taxon>Pseudomonadati</taxon>
        <taxon>Pseudomonadota</taxon>
        <taxon>Gammaproteobacteria</taxon>
        <taxon>Pseudomonadales</taxon>
        <taxon>Pseudomonadaceae</taxon>
        <taxon>Stutzerimonas</taxon>
    </lineage>
</organism>
<dbReference type="AlphaFoldDB" id="A0A0D7EBQ2"/>
<dbReference type="InterPro" id="IPR025139">
    <property type="entry name" value="DUF4062"/>
</dbReference>